<reference evidence="1" key="2">
    <citation type="journal article" date="2022" name="New Phytol.">
        <title>Evolutionary transition to the ectomycorrhizal habit in the genomes of a hyperdiverse lineage of mushroom-forming fungi.</title>
        <authorList>
            <person name="Looney B."/>
            <person name="Miyauchi S."/>
            <person name="Morin E."/>
            <person name="Drula E."/>
            <person name="Courty P.E."/>
            <person name="Kohler A."/>
            <person name="Kuo A."/>
            <person name="LaButti K."/>
            <person name="Pangilinan J."/>
            <person name="Lipzen A."/>
            <person name="Riley R."/>
            <person name="Andreopoulos W."/>
            <person name="He G."/>
            <person name="Johnson J."/>
            <person name="Nolan M."/>
            <person name="Tritt A."/>
            <person name="Barry K.W."/>
            <person name="Grigoriev I.V."/>
            <person name="Nagy L.G."/>
            <person name="Hibbett D."/>
            <person name="Henrissat B."/>
            <person name="Matheny P.B."/>
            <person name="Labbe J."/>
            <person name="Martin F.M."/>
        </authorList>
    </citation>
    <scope>NUCLEOTIDE SEQUENCE</scope>
    <source>
        <strain evidence="1">FP105234-sp</strain>
    </source>
</reference>
<keyword evidence="2" id="KW-1185">Reference proteome</keyword>
<sequence length="77" mass="8445">MSWALDGVRSRLARPAVLQPNPEASRVIAPHQCNGRIGLESRNGARALFAVHWRPSSARWHSVLQNAPAIRLEPTAA</sequence>
<comment type="caution">
    <text evidence="1">The sequence shown here is derived from an EMBL/GenBank/DDBJ whole genome shotgun (WGS) entry which is preliminary data.</text>
</comment>
<name>A0ACB8QZR8_9AGAM</name>
<gene>
    <name evidence="1" type="ORF">FA95DRAFT_1568190</name>
</gene>
<protein>
    <submittedName>
        <fullName evidence="1">Uncharacterized protein</fullName>
    </submittedName>
</protein>
<reference evidence="1" key="1">
    <citation type="submission" date="2021-02" db="EMBL/GenBank/DDBJ databases">
        <authorList>
            <consortium name="DOE Joint Genome Institute"/>
            <person name="Ahrendt S."/>
            <person name="Looney B.P."/>
            <person name="Miyauchi S."/>
            <person name="Morin E."/>
            <person name="Drula E."/>
            <person name="Courty P.E."/>
            <person name="Chicoki N."/>
            <person name="Fauchery L."/>
            <person name="Kohler A."/>
            <person name="Kuo A."/>
            <person name="Labutti K."/>
            <person name="Pangilinan J."/>
            <person name="Lipzen A."/>
            <person name="Riley R."/>
            <person name="Andreopoulos W."/>
            <person name="He G."/>
            <person name="Johnson J."/>
            <person name="Barry K.W."/>
            <person name="Grigoriev I.V."/>
            <person name="Nagy L."/>
            <person name="Hibbett D."/>
            <person name="Henrissat B."/>
            <person name="Matheny P.B."/>
            <person name="Labbe J."/>
            <person name="Martin F."/>
        </authorList>
    </citation>
    <scope>NUCLEOTIDE SEQUENCE</scope>
    <source>
        <strain evidence="1">FP105234-sp</strain>
    </source>
</reference>
<accession>A0ACB8QZR8</accession>
<organism evidence="1 2">
    <name type="scientific">Auriscalpium vulgare</name>
    <dbReference type="NCBI Taxonomy" id="40419"/>
    <lineage>
        <taxon>Eukaryota</taxon>
        <taxon>Fungi</taxon>
        <taxon>Dikarya</taxon>
        <taxon>Basidiomycota</taxon>
        <taxon>Agaricomycotina</taxon>
        <taxon>Agaricomycetes</taxon>
        <taxon>Russulales</taxon>
        <taxon>Auriscalpiaceae</taxon>
        <taxon>Auriscalpium</taxon>
    </lineage>
</organism>
<dbReference type="Proteomes" id="UP000814033">
    <property type="component" value="Unassembled WGS sequence"/>
</dbReference>
<proteinExistence type="predicted"/>
<evidence type="ECO:0000313" key="2">
    <source>
        <dbReference type="Proteomes" id="UP000814033"/>
    </source>
</evidence>
<dbReference type="EMBL" id="MU277110">
    <property type="protein sequence ID" value="KAI0037303.1"/>
    <property type="molecule type" value="Genomic_DNA"/>
</dbReference>
<evidence type="ECO:0000313" key="1">
    <source>
        <dbReference type="EMBL" id="KAI0037303.1"/>
    </source>
</evidence>